<dbReference type="PANTHER" id="PTHR11412">
    <property type="entry name" value="MACROGLOBULIN / COMPLEMENT"/>
    <property type="match status" value="1"/>
</dbReference>
<dbReference type="PANTHER" id="PTHR11412:SF171">
    <property type="entry name" value="PREGNANCY ZONE PROTEIN-LIKE PROTEIN"/>
    <property type="match status" value="1"/>
</dbReference>
<dbReference type="AlphaFoldDB" id="A0AAE1L3K1"/>
<feature type="region of interest" description="Disordered" evidence="1">
    <location>
        <begin position="74"/>
        <end position="122"/>
    </location>
</feature>
<gene>
    <name evidence="3" type="ORF">Pcinc_002349</name>
</gene>
<feature type="domain" description="Alpha-macroglobulin receptor-binding" evidence="2">
    <location>
        <begin position="194"/>
        <end position="281"/>
    </location>
</feature>
<organism evidence="3 4">
    <name type="scientific">Petrolisthes cinctipes</name>
    <name type="common">Flat porcelain crab</name>
    <dbReference type="NCBI Taxonomy" id="88211"/>
    <lineage>
        <taxon>Eukaryota</taxon>
        <taxon>Metazoa</taxon>
        <taxon>Ecdysozoa</taxon>
        <taxon>Arthropoda</taxon>
        <taxon>Crustacea</taxon>
        <taxon>Multicrustacea</taxon>
        <taxon>Malacostraca</taxon>
        <taxon>Eumalacostraca</taxon>
        <taxon>Eucarida</taxon>
        <taxon>Decapoda</taxon>
        <taxon>Pleocyemata</taxon>
        <taxon>Anomura</taxon>
        <taxon>Galatheoidea</taxon>
        <taxon>Porcellanidae</taxon>
        <taxon>Petrolisthes</taxon>
    </lineage>
</organism>
<evidence type="ECO:0000313" key="4">
    <source>
        <dbReference type="Proteomes" id="UP001286313"/>
    </source>
</evidence>
<dbReference type="InterPro" id="IPR009048">
    <property type="entry name" value="A-macroglobulin_rcpt-bd"/>
</dbReference>
<keyword evidence="4" id="KW-1185">Reference proteome</keyword>
<reference evidence="3" key="1">
    <citation type="submission" date="2023-10" db="EMBL/GenBank/DDBJ databases">
        <title>Genome assemblies of two species of porcelain crab, Petrolisthes cinctipes and Petrolisthes manimaculis (Anomura: Porcellanidae).</title>
        <authorList>
            <person name="Angst P."/>
        </authorList>
    </citation>
    <scope>NUCLEOTIDE SEQUENCE</scope>
    <source>
        <strain evidence="3">PB745_01</strain>
        <tissue evidence="3">Gill</tissue>
    </source>
</reference>
<protein>
    <recommendedName>
        <fullName evidence="2">Alpha-macroglobulin receptor-binding domain-containing protein</fullName>
    </recommendedName>
</protein>
<evidence type="ECO:0000313" key="3">
    <source>
        <dbReference type="EMBL" id="KAK3893857.1"/>
    </source>
</evidence>
<proteinExistence type="predicted"/>
<feature type="region of interest" description="Disordered" evidence="1">
    <location>
        <begin position="1"/>
        <end position="58"/>
    </location>
</feature>
<accession>A0AAE1L3K1</accession>
<name>A0AAE1L3K1_PETCI</name>
<feature type="compositionally biased region" description="Basic and acidic residues" evidence="1">
    <location>
        <begin position="295"/>
        <end position="323"/>
    </location>
</feature>
<dbReference type="Proteomes" id="UP001286313">
    <property type="component" value="Unassembled WGS sequence"/>
</dbReference>
<feature type="region of interest" description="Disordered" evidence="1">
    <location>
        <begin position="295"/>
        <end position="337"/>
    </location>
</feature>
<dbReference type="Pfam" id="PF07677">
    <property type="entry name" value="A2M_recep"/>
    <property type="match status" value="1"/>
</dbReference>
<dbReference type="SUPFAM" id="SSF49410">
    <property type="entry name" value="Alpha-macroglobulin receptor domain"/>
    <property type="match status" value="1"/>
</dbReference>
<evidence type="ECO:0000259" key="2">
    <source>
        <dbReference type="SMART" id="SM01361"/>
    </source>
</evidence>
<comment type="caution">
    <text evidence="3">The sequence shown here is derived from an EMBL/GenBank/DDBJ whole genome shotgun (WGS) entry which is preliminary data.</text>
</comment>
<dbReference type="EMBL" id="JAWQEG010000167">
    <property type="protein sequence ID" value="KAK3893857.1"/>
    <property type="molecule type" value="Genomic_DNA"/>
</dbReference>
<feature type="compositionally biased region" description="Polar residues" evidence="1">
    <location>
        <begin position="74"/>
        <end position="91"/>
    </location>
</feature>
<evidence type="ECO:0000256" key="1">
    <source>
        <dbReference type="SAM" id="MobiDB-lite"/>
    </source>
</evidence>
<dbReference type="Gene3D" id="2.60.40.690">
    <property type="entry name" value="Alpha-macroglobulin, receptor-binding domain"/>
    <property type="match status" value="1"/>
</dbReference>
<dbReference type="InterPro" id="IPR036595">
    <property type="entry name" value="A-macroglobulin_rcpt-bd_sf"/>
</dbReference>
<dbReference type="InterPro" id="IPR050473">
    <property type="entry name" value="A2M/Complement_sys"/>
</dbReference>
<dbReference type="GO" id="GO:0005576">
    <property type="term" value="C:extracellular region"/>
    <property type="evidence" value="ECO:0007669"/>
    <property type="project" value="InterPro"/>
</dbReference>
<dbReference type="SMART" id="SM01361">
    <property type="entry name" value="A2M_recep"/>
    <property type="match status" value="1"/>
</dbReference>
<sequence length="352" mass="40572">MECYRQQDEYYRRQQEDYRKQQEDHRKQQEEHRRQQEEHRRQQQEEFRRQQEEHRRELEEAKFTALLQALSQLAPTHTSSPGAPPTLASQGTPASTSSLAPLPPLPQKAITQNPPPLHADATFQSNGHAKAAVKSIKYLIMKKAPTAVLRYNIPQPDPSDAFTLTVNTTTEPDKYCTTKRITACTAYHLSDHKSNMAVIEVDIISGYIPEKQDLKQMLNDVHIKRYEVDGRKINFYIDELVVEDLCVNFRVIREVDVEDVKPGTIIVYDYYQPELSISKVMIHLAATRRMPIVGGREEGEKRNGGEKRGEGGEKTVESREMGWRRKGGDKRGEDGEKNCLQIWREGREMEGI</sequence>